<reference evidence="2 3" key="1">
    <citation type="submission" date="2016-03" db="EMBL/GenBank/DDBJ databases">
        <title>Pediococcus and Lactobacillus from brewery environment - whole genome sequencing and assembly.</title>
        <authorList>
            <person name="Behr J."/>
            <person name="Geissler A.J."/>
            <person name="Vogel R.F."/>
        </authorList>
    </citation>
    <scope>NUCLEOTIDE SEQUENCE [LARGE SCALE GENOMIC DNA]</scope>
    <source>
        <strain evidence="2 3">TMW 1.1995</strain>
    </source>
</reference>
<evidence type="ECO:0000313" key="2">
    <source>
        <dbReference type="EMBL" id="ANZ65701.1"/>
    </source>
</evidence>
<keyword evidence="1" id="KW-0812">Transmembrane</keyword>
<gene>
    <name evidence="2" type="ORF">AYR63_00095</name>
</gene>
<keyword evidence="1" id="KW-0472">Membrane</keyword>
<dbReference type="OrthoDB" id="9934929at2"/>
<protein>
    <submittedName>
        <fullName evidence="2">Uncharacterized protein</fullName>
    </submittedName>
</protein>
<organism evidence="2 3">
    <name type="scientific">Secundilactobacillus paracollinoides</name>
    <dbReference type="NCBI Taxonomy" id="240427"/>
    <lineage>
        <taxon>Bacteria</taxon>
        <taxon>Bacillati</taxon>
        <taxon>Bacillota</taxon>
        <taxon>Bacilli</taxon>
        <taxon>Lactobacillales</taxon>
        <taxon>Lactobacillaceae</taxon>
        <taxon>Secundilactobacillus</taxon>
    </lineage>
</organism>
<evidence type="ECO:0000256" key="1">
    <source>
        <dbReference type="SAM" id="Phobius"/>
    </source>
</evidence>
<dbReference type="AlphaFoldDB" id="A0A1B2IUI8"/>
<dbReference type="EMBL" id="CP014924">
    <property type="protein sequence ID" value="ANZ65701.1"/>
    <property type="molecule type" value="Genomic_DNA"/>
</dbReference>
<proteinExistence type="predicted"/>
<accession>A0A1B2IUI8</accession>
<dbReference type="KEGG" id="lpd:AYR62_02820"/>
<sequence>MNVGKRLETGRQLFLKRYRSDRRIQALTWVIIVVVILGIGVHLYHRTPKRQPVRHNPWYFLVGTPANELPSAIEKHNSGASKLVFNKNGEFTQTAADYSSDPDSGTWQVDGKTLQLKESLGQTTRANIVSVKGIAGGYRYAGYKLTHVRMTAVDGSDTSAATVYLVYER</sequence>
<feature type="transmembrane region" description="Helical" evidence="1">
    <location>
        <begin position="26"/>
        <end position="44"/>
    </location>
</feature>
<evidence type="ECO:0000313" key="3">
    <source>
        <dbReference type="Proteomes" id="UP000093267"/>
    </source>
</evidence>
<name>A0A1B2IUI8_9LACO</name>
<dbReference type="Proteomes" id="UP000093267">
    <property type="component" value="Chromosome"/>
</dbReference>
<keyword evidence="3" id="KW-1185">Reference proteome</keyword>
<dbReference type="RefSeq" id="WP_054709232.1">
    <property type="nucleotide sequence ID" value="NZ_CP014912.1"/>
</dbReference>
<keyword evidence="1" id="KW-1133">Transmembrane helix</keyword>